<name>A0A918W1F5_9FLAO</name>
<reference evidence="1" key="1">
    <citation type="journal article" date="2014" name="Int. J. Syst. Evol. Microbiol.">
        <title>Complete genome sequence of Corynebacterium casei LMG S-19264T (=DSM 44701T), isolated from a smear-ripened cheese.</title>
        <authorList>
            <consortium name="US DOE Joint Genome Institute (JGI-PGF)"/>
            <person name="Walter F."/>
            <person name="Albersmeier A."/>
            <person name="Kalinowski J."/>
            <person name="Ruckert C."/>
        </authorList>
    </citation>
    <scope>NUCLEOTIDE SEQUENCE</scope>
    <source>
        <strain evidence="1">KCTC 12719</strain>
    </source>
</reference>
<keyword evidence="1" id="KW-0238">DNA-binding</keyword>
<dbReference type="GO" id="GO:0003677">
    <property type="term" value="F:DNA binding"/>
    <property type="evidence" value="ECO:0007669"/>
    <property type="project" value="UniProtKB-KW"/>
</dbReference>
<reference evidence="1" key="2">
    <citation type="submission" date="2020-09" db="EMBL/GenBank/DDBJ databases">
        <authorList>
            <person name="Sun Q."/>
            <person name="Kim S."/>
        </authorList>
    </citation>
    <scope>NUCLEOTIDE SEQUENCE</scope>
    <source>
        <strain evidence="1">KCTC 12719</strain>
    </source>
</reference>
<sequence>MHPPYPKGKALETDDEMRNLKEFTIPFVGLKQGKHGFEYSIDNKFFEHFDYDEFNSSDLKIDLILDKKSTMMELTFKASGTVNIFCDLTNEPYDQPIDSELFLVVKFGPEYNDDNEDLLILPHGEFEVNVQQYIYELIVLAVPSKRVHPGVIDGSLRSEVLEKLEELSPKQKEVIEEEDIDPRWNKLKNLLNDK</sequence>
<dbReference type="Proteomes" id="UP000610456">
    <property type="component" value="Unassembled WGS sequence"/>
</dbReference>
<dbReference type="InterPro" id="IPR003772">
    <property type="entry name" value="YceD"/>
</dbReference>
<gene>
    <name evidence="1" type="ORF">GCM10007103_29950</name>
</gene>
<proteinExistence type="predicted"/>
<evidence type="ECO:0000313" key="1">
    <source>
        <dbReference type="EMBL" id="GHA46898.1"/>
    </source>
</evidence>
<evidence type="ECO:0000313" key="2">
    <source>
        <dbReference type="Proteomes" id="UP000610456"/>
    </source>
</evidence>
<organism evidence="1 2">
    <name type="scientific">Salinimicrobium marinum</name>
    <dbReference type="NCBI Taxonomy" id="680283"/>
    <lineage>
        <taxon>Bacteria</taxon>
        <taxon>Pseudomonadati</taxon>
        <taxon>Bacteroidota</taxon>
        <taxon>Flavobacteriia</taxon>
        <taxon>Flavobacteriales</taxon>
        <taxon>Flavobacteriaceae</taxon>
        <taxon>Salinimicrobium</taxon>
    </lineage>
</organism>
<dbReference type="AlphaFoldDB" id="A0A918W1F5"/>
<accession>A0A918W1F5</accession>
<comment type="caution">
    <text evidence="1">The sequence shown here is derived from an EMBL/GenBank/DDBJ whole genome shotgun (WGS) entry which is preliminary data.</text>
</comment>
<dbReference type="EMBL" id="BMXB01000016">
    <property type="protein sequence ID" value="GHA46898.1"/>
    <property type="molecule type" value="Genomic_DNA"/>
</dbReference>
<keyword evidence="2" id="KW-1185">Reference proteome</keyword>
<protein>
    <submittedName>
        <fullName evidence="1">DNA-binding protein</fullName>
    </submittedName>
</protein>
<dbReference type="Pfam" id="PF02620">
    <property type="entry name" value="YceD"/>
    <property type="match status" value="1"/>
</dbReference>